<keyword evidence="3" id="KW-1185">Reference proteome</keyword>
<accession>A0ABT1DRL9</accession>
<feature type="domain" description="Aminoglycoside phosphotransferase" evidence="1">
    <location>
        <begin position="4"/>
        <end position="141"/>
    </location>
</feature>
<reference evidence="2 3" key="1">
    <citation type="submission" date="2022-06" db="EMBL/GenBank/DDBJ databases">
        <title>New Species of the Genus Actinoplanes, ActinopZanes ferrugineus.</title>
        <authorList>
            <person name="Ding P."/>
        </authorList>
    </citation>
    <scope>NUCLEOTIDE SEQUENCE [LARGE SCALE GENOMIC DNA]</scope>
    <source>
        <strain evidence="2 3">TRM88003</strain>
    </source>
</reference>
<dbReference type="RefSeq" id="WP_253239542.1">
    <property type="nucleotide sequence ID" value="NZ_JAMYJR010000026.1"/>
</dbReference>
<name>A0ABT1DRL9_9ACTN</name>
<comment type="caution">
    <text evidence="2">The sequence shown here is derived from an EMBL/GenBank/DDBJ whole genome shotgun (WGS) entry which is preliminary data.</text>
</comment>
<organism evidence="2 3">
    <name type="scientific">Paractinoplanes aksuensis</name>
    <dbReference type="NCBI Taxonomy" id="2939490"/>
    <lineage>
        <taxon>Bacteria</taxon>
        <taxon>Bacillati</taxon>
        <taxon>Actinomycetota</taxon>
        <taxon>Actinomycetes</taxon>
        <taxon>Micromonosporales</taxon>
        <taxon>Micromonosporaceae</taxon>
        <taxon>Paractinoplanes</taxon>
    </lineage>
</organism>
<sequence>MIDLHRAAPPPIALATDLRLPGRADLEAALADRHHPWTTGPYAEPARQTLIRHAPRVADWLQEFDERAAAVSPRTDWVVTHGEPHPGNVLRTPGGPRLIDWDTARLAPPERDLWMLTSTMFGAPPENDDTVLTHYEHRTGHSVARGTLAFYRLWWTLADLAIYTDELRHPHTAGPDRDDSLRYLTAYFE</sequence>
<dbReference type="InterPro" id="IPR002575">
    <property type="entry name" value="Aminoglycoside_PTrfase"/>
</dbReference>
<evidence type="ECO:0000313" key="3">
    <source>
        <dbReference type="Proteomes" id="UP001523369"/>
    </source>
</evidence>
<gene>
    <name evidence="2" type="ORF">M1L60_23005</name>
</gene>
<dbReference type="Proteomes" id="UP001523369">
    <property type="component" value="Unassembled WGS sequence"/>
</dbReference>
<dbReference type="Gene3D" id="1.10.510.10">
    <property type="entry name" value="Transferase(Phosphotransferase) domain 1"/>
    <property type="match status" value="1"/>
</dbReference>
<protein>
    <submittedName>
        <fullName evidence="2">Aminoglycoside phosphotransferase family protein</fullName>
    </submittedName>
</protein>
<evidence type="ECO:0000313" key="2">
    <source>
        <dbReference type="EMBL" id="MCO8273467.1"/>
    </source>
</evidence>
<proteinExistence type="predicted"/>
<dbReference type="Pfam" id="PF01636">
    <property type="entry name" value="APH"/>
    <property type="match status" value="1"/>
</dbReference>
<evidence type="ECO:0000259" key="1">
    <source>
        <dbReference type="Pfam" id="PF01636"/>
    </source>
</evidence>
<dbReference type="SUPFAM" id="SSF56112">
    <property type="entry name" value="Protein kinase-like (PK-like)"/>
    <property type="match status" value="1"/>
</dbReference>
<dbReference type="Gene3D" id="1.20.58.840">
    <property type="match status" value="1"/>
</dbReference>
<dbReference type="InterPro" id="IPR011009">
    <property type="entry name" value="Kinase-like_dom_sf"/>
</dbReference>
<dbReference type="EMBL" id="JAMYJR010000026">
    <property type="protein sequence ID" value="MCO8273467.1"/>
    <property type="molecule type" value="Genomic_DNA"/>
</dbReference>